<accession>A0AAJ5W213</accession>
<evidence type="ECO:0000313" key="1">
    <source>
        <dbReference type="EMBL" id="WEK14651.1"/>
    </source>
</evidence>
<gene>
    <name evidence="1" type="ORF">P0Y48_05465</name>
</gene>
<reference evidence="1" key="1">
    <citation type="submission" date="2023-03" db="EMBL/GenBank/DDBJ databases">
        <title>Andean soil-derived lignocellulolytic bacterial consortium as a source of novel taxa and putative plastic-active enzymes.</title>
        <authorList>
            <person name="Diaz-Garcia L."/>
            <person name="Chuvochina M."/>
            <person name="Feuerriegel G."/>
            <person name="Bunk B."/>
            <person name="Sproer C."/>
            <person name="Streit W.R."/>
            <person name="Rodriguez L.M."/>
            <person name="Overmann J."/>
            <person name="Jimenez D.J."/>
        </authorList>
    </citation>
    <scope>NUCLEOTIDE SEQUENCE</scope>
    <source>
        <strain evidence="1">MAG 4610</strain>
    </source>
</reference>
<dbReference type="Proteomes" id="UP001213972">
    <property type="component" value="Chromosome"/>
</dbReference>
<dbReference type="AlphaFoldDB" id="A0AAJ5W213"/>
<evidence type="ECO:0000313" key="2">
    <source>
        <dbReference type="Proteomes" id="UP001213972"/>
    </source>
</evidence>
<proteinExistence type="predicted"/>
<dbReference type="EMBL" id="CP119321">
    <property type="protein sequence ID" value="WEK14651.1"/>
    <property type="molecule type" value="Genomic_DNA"/>
</dbReference>
<sequence length="94" mass="10592">MMRTRESELSTAYPVPWRVERVSDSHPLVVNSGSEPAEAVRVFRSDGDTAHWGSLAPGETLDVCLCDADLDTVIVTLCWFRRSTGVEYAWRFVM</sequence>
<name>A0AAJ5W213_9MICO</name>
<protein>
    <submittedName>
        <fullName evidence="1">Uncharacterized protein</fullName>
    </submittedName>
</protein>
<organism evidence="1 2">
    <name type="scientific">Candidatus Microbacterium phytovorans</name>
    <dbReference type="NCBI Taxonomy" id="3121374"/>
    <lineage>
        <taxon>Bacteria</taxon>
        <taxon>Bacillati</taxon>
        <taxon>Actinomycetota</taxon>
        <taxon>Actinomycetes</taxon>
        <taxon>Micrococcales</taxon>
        <taxon>Microbacteriaceae</taxon>
        <taxon>Microbacterium</taxon>
    </lineage>
</organism>